<protein>
    <submittedName>
        <fullName evidence="1">Uncharacterized protein</fullName>
    </submittedName>
</protein>
<gene>
    <name evidence="1" type="ORF">SOIL9_51670</name>
</gene>
<name>A0A6P2CVC7_9BACT</name>
<proteinExistence type="predicted"/>
<dbReference type="KEGG" id="gms:SOIL9_51670"/>
<dbReference type="EMBL" id="LR593886">
    <property type="protein sequence ID" value="VTR92547.1"/>
    <property type="molecule type" value="Genomic_DNA"/>
</dbReference>
<evidence type="ECO:0000313" key="1">
    <source>
        <dbReference type="EMBL" id="VTR92547.1"/>
    </source>
</evidence>
<dbReference type="AlphaFoldDB" id="A0A6P2CVC7"/>
<sequence length="39" mass="4523">MRRTIETFIASGELQSAKLGRRRVVYRVGAELYLAQRRA</sequence>
<accession>A0A6P2CVC7</accession>
<reference evidence="1 2" key="1">
    <citation type="submission" date="2019-05" db="EMBL/GenBank/DDBJ databases">
        <authorList>
            <consortium name="Science for Life Laboratories"/>
        </authorList>
    </citation>
    <scope>NUCLEOTIDE SEQUENCE [LARGE SCALE GENOMIC DNA]</scope>
    <source>
        <strain evidence="1">Soil9</strain>
    </source>
</reference>
<organism evidence="1 2">
    <name type="scientific">Gemmata massiliana</name>
    <dbReference type="NCBI Taxonomy" id="1210884"/>
    <lineage>
        <taxon>Bacteria</taxon>
        <taxon>Pseudomonadati</taxon>
        <taxon>Planctomycetota</taxon>
        <taxon>Planctomycetia</taxon>
        <taxon>Gemmatales</taxon>
        <taxon>Gemmataceae</taxon>
        <taxon>Gemmata</taxon>
    </lineage>
</organism>
<evidence type="ECO:0000313" key="2">
    <source>
        <dbReference type="Proteomes" id="UP000464178"/>
    </source>
</evidence>
<dbReference type="Proteomes" id="UP000464178">
    <property type="component" value="Chromosome"/>
</dbReference>
<keyword evidence="2" id="KW-1185">Reference proteome</keyword>